<reference evidence="1" key="1">
    <citation type="submission" date="2022-03" db="EMBL/GenBank/DDBJ databases">
        <title>Sea Food Isolates.</title>
        <authorList>
            <person name="Li C."/>
        </authorList>
    </citation>
    <scope>NUCLEOTIDE SEQUENCE</scope>
    <source>
        <strain evidence="1">19NY04SH05-1</strain>
    </source>
</reference>
<evidence type="ECO:0000313" key="1">
    <source>
        <dbReference type="EMBL" id="XAG40263.1"/>
    </source>
</evidence>
<dbReference type="EMBL" id="CP095328">
    <property type="protein sequence ID" value="XAG40263.1"/>
    <property type="molecule type" value="Genomic_DNA"/>
</dbReference>
<organism evidence="1">
    <name type="scientific">Aeromonas sp. 19NY04SH05-1</name>
    <dbReference type="NCBI Taxonomy" id="2920537"/>
    <lineage>
        <taxon>Bacteria</taxon>
        <taxon>Pseudomonadati</taxon>
        <taxon>Pseudomonadota</taxon>
        <taxon>Gammaproteobacteria</taxon>
        <taxon>Aeromonadales</taxon>
        <taxon>Aeromonadaceae</taxon>
        <taxon>Aeromonas</taxon>
    </lineage>
</organism>
<proteinExistence type="predicted"/>
<accession>A0AAU6T5B3</accession>
<protein>
    <submittedName>
        <fullName evidence="1">Uncharacterized protein</fullName>
    </submittedName>
</protein>
<sequence>MQFTAPRNLNEQVLWNVVIDAPSLGQPLKGMNKDLRFPADAGFQKMQATHQLPDGTNITIHYQYNFNTGKAYDMKITTPERNNLQPGNSIMKGD</sequence>
<dbReference type="RefSeq" id="WP_338610756.1">
    <property type="nucleotide sequence ID" value="NZ_CP095328.1"/>
</dbReference>
<name>A0AAU6T5B3_9GAMM</name>
<gene>
    <name evidence="1" type="ORF">MRK42_14805</name>
</gene>
<dbReference type="AlphaFoldDB" id="A0AAU6T5B3"/>